<gene>
    <name evidence="1" type="ORF">RF007C_09355</name>
</gene>
<organism evidence="1 2">
    <name type="scientific">Ruminococcus flavefaciens 007c</name>
    <dbReference type="NCBI Taxonomy" id="1341157"/>
    <lineage>
        <taxon>Bacteria</taxon>
        <taxon>Bacillati</taxon>
        <taxon>Bacillota</taxon>
        <taxon>Clostridia</taxon>
        <taxon>Eubacteriales</taxon>
        <taxon>Oscillospiraceae</taxon>
        <taxon>Ruminococcus</taxon>
    </lineage>
</organism>
<protein>
    <submittedName>
        <fullName evidence="1">Uncharacterized protein</fullName>
    </submittedName>
</protein>
<dbReference type="AlphaFoldDB" id="W7UJA3"/>
<comment type="caution">
    <text evidence="1">The sequence shown here is derived from an EMBL/GenBank/DDBJ whole genome shotgun (WGS) entry which is preliminary data.</text>
</comment>
<dbReference type="PATRIC" id="fig|1341157.4.peg.1554"/>
<keyword evidence="2" id="KW-1185">Reference proteome</keyword>
<evidence type="ECO:0000313" key="1">
    <source>
        <dbReference type="EMBL" id="EWM53908.1"/>
    </source>
</evidence>
<dbReference type="Proteomes" id="UP000019365">
    <property type="component" value="Unassembled WGS sequence"/>
</dbReference>
<accession>W7UJA3</accession>
<proteinExistence type="predicted"/>
<sequence length="75" mass="9159">MIHHYIEKSEPLRLTFFAKEASELIFFEIIDFFDTMIYNKFIDDFEYYAIADIIGFISFFIENKTYLIYCSYHVL</sequence>
<name>W7UJA3_RUMFL</name>
<reference evidence="1 2" key="1">
    <citation type="journal article" date="2014" name="PLoS ONE">
        <title>Rumen cellulosomics: divergent fiber-degrading strategies revealed by comparative genome-wide analysis of six ruminococcal strains.</title>
        <authorList>
            <person name="Dassa B."/>
            <person name="Borovok I."/>
            <person name="Ruimy-Israeli V."/>
            <person name="Lamed R."/>
            <person name="Flint H.J."/>
            <person name="Duncan S.H."/>
            <person name="Henrissat B."/>
            <person name="Coutinho P."/>
            <person name="Morrison M."/>
            <person name="Mosoni P."/>
            <person name="Yeoman C.J."/>
            <person name="White B.A."/>
            <person name="Bayer E.A."/>
        </authorList>
    </citation>
    <scope>NUCLEOTIDE SEQUENCE [LARGE SCALE GENOMIC DNA]</scope>
    <source>
        <strain evidence="1 2">007c</strain>
    </source>
</reference>
<evidence type="ECO:0000313" key="2">
    <source>
        <dbReference type="Proteomes" id="UP000019365"/>
    </source>
</evidence>
<dbReference type="EMBL" id="ATAX01000023">
    <property type="protein sequence ID" value="EWM53908.1"/>
    <property type="molecule type" value="Genomic_DNA"/>
</dbReference>